<proteinExistence type="predicted"/>
<sequence length="116" mass="12194">MVTAPLNLVVIYASDIEASRRFYTACGLAFVRERHGRGPVHHAAELPGGTVLELYPRRGGPPTRTRLGLAVADIDRVLRSLAAAGCDAGTAAGDGGGFTVRDPDGNAVELVEPRDQ</sequence>
<comment type="caution">
    <text evidence="3">The sequence shown here is derived from an EMBL/GenBank/DDBJ whole genome shotgun (WGS) entry which is preliminary data.</text>
</comment>
<reference evidence="3 4" key="1">
    <citation type="submission" date="2017-04" db="EMBL/GenBank/DDBJ databases">
        <title>The new phylogeny of genus Mycobacterium.</title>
        <authorList>
            <person name="Tortoli E."/>
            <person name="Trovato A."/>
            <person name="Cirillo D.M."/>
        </authorList>
    </citation>
    <scope>NUCLEOTIDE SEQUENCE [LARGE SCALE GENOMIC DNA]</scope>
    <source>
        <strain evidence="3 4">KCTC 19819</strain>
    </source>
</reference>
<evidence type="ECO:0000259" key="2">
    <source>
        <dbReference type="PROSITE" id="PS51819"/>
    </source>
</evidence>
<dbReference type="SUPFAM" id="SSF54593">
    <property type="entry name" value="Glyoxalase/Bleomycin resistance protein/Dihydroxybiphenyl dioxygenase"/>
    <property type="match status" value="1"/>
</dbReference>
<evidence type="ECO:0000313" key="3">
    <source>
        <dbReference type="EMBL" id="OSC34786.1"/>
    </source>
</evidence>
<gene>
    <name evidence="3" type="ORF">B8W67_05935</name>
</gene>
<dbReference type="AlphaFoldDB" id="A0AA91PG46"/>
<accession>A0AA91PG46</accession>
<evidence type="ECO:0000313" key="4">
    <source>
        <dbReference type="Proteomes" id="UP000193577"/>
    </source>
</evidence>
<protein>
    <recommendedName>
        <fullName evidence="2">VOC domain-containing protein</fullName>
    </recommendedName>
</protein>
<keyword evidence="4" id="KW-1185">Reference proteome</keyword>
<dbReference type="EMBL" id="NCXO01000008">
    <property type="protein sequence ID" value="OSC34786.1"/>
    <property type="molecule type" value="Genomic_DNA"/>
</dbReference>
<dbReference type="Proteomes" id="UP000193577">
    <property type="component" value="Unassembled WGS sequence"/>
</dbReference>
<dbReference type="PROSITE" id="PS51819">
    <property type="entry name" value="VOC"/>
    <property type="match status" value="1"/>
</dbReference>
<feature type="region of interest" description="Disordered" evidence="1">
    <location>
        <begin position="89"/>
        <end position="116"/>
    </location>
</feature>
<name>A0AA91PG46_9MYCO</name>
<dbReference type="InterPro" id="IPR029068">
    <property type="entry name" value="Glyas_Bleomycin-R_OHBP_Dase"/>
</dbReference>
<dbReference type="CDD" id="cd06587">
    <property type="entry name" value="VOC"/>
    <property type="match status" value="1"/>
</dbReference>
<dbReference type="Gene3D" id="3.10.180.10">
    <property type="entry name" value="2,3-Dihydroxybiphenyl 1,2-Dioxygenase, domain 1"/>
    <property type="match status" value="1"/>
</dbReference>
<dbReference type="InterPro" id="IPR037523">
    <property type="entry name" value="VOC_core"/>
</dbReference>
<evidence type="ECO:0000256" key="1">
    <source>
        <dbReference type="SAM" id="MobiDB-lite"/>
    </source>
</evidence>
<organism evidence="3 4">
    <name type="scientific">Mycolicibacillus koreensis</name>
    <dbReference type="NCBI Taxonomy" id="1069220"/>
    <lineage>
        <taxon>Bacteria</taxon>
        <taxon>Bacillati</taxon>
        <taxon>Actinomycetota</taxon>
        <taxon>Actinomycetes</taxon>
        <taxon>Mycobacteriales</taxon>
        <taxon>Mycobacteriaceae</taxon>
        <taxon>Mycolicibacillus</taxon>
    </lineage>
</organism>
<feature type="domain" description="VOC" evidence="2">
    <location>
        <begin position="5"/>
        <end position="113"/>
    </location>
</feature>
<dbReference type="Pfam" id="PF00903">
    <property type="entry name" value="Glyoxalase"/>
    <property type="match status" value="1"/>
</dbReference>
<dbReference type="InterPro" id="IPR004360">
    <property type="entry name" value="Glyas_Fos-R_dOase_dom"/>
</dbReference>